<dbReference type="GO" id="GO:0004616">
    <property type="term" value="F:phosphogluconate dehydrogenase (decarboxylating) activity"/>
    <property type="evidence" value="ECO:0007669"/>
    <property type="project" value="InterPro"/>
</dbReference>
<dbReference type="AlphaFoldDB" id="A0A2Z6B2B2"/>
<accession>A0A2Z6B2B2</accession>
<dbReference type="InterPro" id="IPR006114">
    <property type="entry name" value="6PGDH_C"/>
</dbReference>
<keyword evidence="3" id="KW-0560">Oxidoreductase</keyword>
<feature type="domain" description="6-phosphogluconate dehydrogenase C-terminal" evidence="5">
    <location>
        <begin position="171"/>
        <end position="306"/>
    </location>
</feature>
<dbReference type="Pfam" id="PF00393">
    <property type="entry name" value="6PGD"/>
    <property type="match status" value="1"/>
</dbReference>
<dbReference type="GO" id="GO:0006098">
    <property type="term" value="P:pentose-phosphate shunt"/>
    <property type="evidence" value="ECO:0007669"/>
    <property type="project" value="UniProtKB-UniPathway"/>
</dbReference>
<sequence>MENPMQIGMIGLGRMGMNMARRLVQGGHEVLAFNRSPAKTDQLAAEGGLATYSLKEFVSRLEPPRTIWIMLPAGTPVDEHIKQLTGMLDRGDLIVDGGNSNFKDDIRRAEQLKTMGLLYADAGVSGGIWGLTVGYCTMVGGPAEAYERLRPALDTLAPPEGHLHCGAVGAGHFVKMIHNGIEYGMMQAYAEGFALLEASPYGKGMDFGEVAHLWNQGSVVRSWLLELAETAFAQDGRLEGIAPYVEDSGEGRWTVDQAVELGVSAPVLTLSLMERFRSRDEGAFADRLLAALRNQFGGHAIKKSGE</sequence>
<evidence type="ECO:0000256" key="2">
    <source>
        <dbReference type="ARBA" id="ARBA00008419"/>
    </source>
</evidence>
<evidence type="ECO:0000256" key="3">
    <source>
        <dbReference type="ARBA" id="ARBA00023002"/>
    </source>
</evidence>
<dbReference type="NCBIfam" id="TIGR00872">
    <property type="entry name" value="gnd_rel"/>
    <property type="match status" value="1"/>
</dbReference>
<comment type="similarity">
    <text evidence="2">Belongs to the 6-phosphogluconate dehydrogenase family.</text>
</comment>
<gene>
    <name evidence="6" type="ORF">DFE_2916</name>
</gene>
<dbReference type="Pfam" id="PF03446">
    <property type="entry name" value="NAD_binding_2"/>
    <property type="match status" value="1"/>
</dbReference>
<protein>
    <submittedName>
        <fullName evidence="6">6-phosphogluconate dehydrogenase</fullName>
    </submittedName>
</protein>
<dbReference type="InterPro" id="IPR002204">
    <property type="entry name" value="3-OH-isobutyrate_DH-rel_CS"/>
</dbReference>
<dbReference type="EMBL" id="AP017378">
    <property type="protein sequence ID" value="BBD09642.1"/>
    <property type="molecule type" value="Genomic_DNA"/>
</dbReference>
<dbReference type="SUPFAM" id="SSF51735">
    <property type="entry name" value="NAD(P)-binding Rossmann-fold domains"/>
    <property type="match status" value="1"/>
</dbReference>
<evidence type="ECO:0000256" key="1">
    <source>
        <dbReference type="ARBA" id="ARBA00004959"/>
    </source>
</evidence>
<dbReference type="PANTHER" id="PTHR11811">
    <property type="entry name" value="6-PHOSPHOGLUCONATE DEHYDROGENASE"/>
    <property type="match status" value="1"/>
</dbReference>
<evidence type="ECO:0000313" key="7">
    <source>
        <dbReference type="Proteomes" id="UP000269883"/>
    </source>
</evidence>
<dbReference type="InterPro" id="IPR008927">
    <property type="entry name" value="6-PGluconate_DH-like_C_sf"/>
</dbReference>
<evidence type="ECO:0000313" key="6">
    <source>
        <dbReference type="EMBL" id="BBD09642.1"/>
    </source>
</evidence>
<dbReference type="UniPathway" id="UPA00115"/>
<dbReference type="Proteomes" id="UP000269883">
    <property type="component" value="Chromosome"/>
</dbReference>
<comment type="pathway">
    <text evidence="1">Carbohydrate degradation; pentose phosphate pathway.</text>
</comment>
<dbReference type="SUPFAM" id="SSF48179">
    <property type="entry name" value="6-phosphogluconate dehydrogenase C-terminal domain-like"/>
    <property type="match status" value="1"/>
</dbReference>
<dbReference type="InterPro" id="IPR013328">
    <property type="entry name" value="6PGD_dom2"/>
</dbReference>
<organism evidence="6 7">
    <name type="scientific">Desulfovibrio ferrophilus</name>
    <dbReference type="NCBI Taxonomy" id="241368"/>
    <lineage>
        <taxon>Bacteria</taxon>
        <taxon>Pseudomonadati</taxon>
        <taxon>Thermodesulfobacteriota</taxon>
        <taxon>Desulfovibrionia</taxon>
        <taxon>Desulfovibrionales</taxon>
        <taxon>Desulfovibrionaceae</taxon>
        <taxon>Desulfovibrio</taxon>
    </lineage>
</organism>
<proteinExistence type="inferred from homology"/>
<dbReference type="InterPro" id="IPR036291">
    <property type="entry name" value="NAD(P)-bd_dom_sf"/>
</dbReference>
<dbReference type="InterPro" id="IPR006183">
    <property type="entry name" value="Pgluconate_DH"/>
</dbReference>
<dbReference type="KEGG" id="dfl:DFE_2916"/>
<dbReference type="GO" id="GO:0050661">
    <property type="term" value="F:NADP binding"/>
    <property type="evidence" value="ECO:0007669"/>
    <property type="project" value="InterPro"/>
</dbReference>
<evidence type="ECO:0000259" key="5">
    <source>
        <dbReference type="SMART" id="SM01350"/>
    </source>
</evidence>
<keyword evidence="7" id="KW-1185">Reference proteome</keyword>
<dbReference type="GO" id="GO:0016054">
    <property type="term" value="P:organic acid catabolic process"/>
    <property type="evidence" value="ECO:0007669"/>
    <property type="project" value="UniProtKB-ARBA"/>
</dbReference>
<dbReference type="PROSITE" id="PS00895">
    <property type="entry name" value="3_HYDROXYISOBUT_DH"/>
    <property type="match status" value="1"/>
</dbReference>
<dbReference type="NCBIfam" id="NF007161">
    <property type="entry name" value="PRK09599.1"/>
    <property type="match status" value="1"/>
</dbReference>
<dbReference type="Gene3D" id="3.40.50.720">
    <property type="entry name" value="NAD(P)-binding Rossmann-like Domain"/>
    <property type="match status" value="1"/>
</dbReference>
<keyword evidence="4" id="KW-0311">Gluconate utilization</keyword>
<dbReference type="GO" id="GO:0019521">
    <property type="term" value="P:D-gluconate metabolic process"/>
    <property type="evidence" value="ECO:0007669"/>
    <property type="project" value="UniProtKB-KW"/>
</dbReference>
<dbReference type="SMART" id="SM01350">
    <property type="entry name" value="6PGD"/>
    <property type="match status" value="1"/>
</dbReference>
<name>A0A2Z6B2B2_9BACT</name>
<reference evidence="6 7" key="1">
    <citation type="journal article" date="2018" name="Sci. Adv.">
        <title>Multi-heme cytochromes provide a pathway for survival in energy-limited environments.</title>
        <authorList>
            <person name="Deng X."/>
            <person name="Dohmae N."/>
            <person name="Nealson K.H."/>
            <person name="Hashimoto K."/>
            <person name="Okamoto A."/>
        </authorList>
    </citation>
    <scope>NUCLEOTIDE SEQUENCE [LARGE SCALE GENOMIC DNA]</scope>
    <source>
        <strain evidence="6 7">IS5</strain>
    </source>
</reference>
<dbReference type="InterPro" id="IPR004849">
    <property type="entry name" value="6DGDH_YqeC"/>
</dbReference>
<evidence type="ECO:0000256" key="4">
    <source>
        <dbReference type="ARBA" id="ARBA00023064"/>
    </source>
</evidence>
<dbReference type="InterPro" id="IPR006115">
    <property type="entry name" value="6PGDH_NADP-bd"/>
</dbReference>
<dbReference type="PRINTS" id="PR00076">
    <property type="entry name" value="6PGDHDRGNASE"/>
</dbReference>
<dbReference type="Gene3D" id="1.10.1040.10">
    <property type="entry name" value="N-(1-d-carboxylethyl)-l-norvaline Dehydrogenase, domain 2"/>
    <property type="match status" value="1"/>
</dbReference>